<dbReference type="CDD" id="cd00117">
    <property type="entry name" value="TFP"/>
    <property type="match status" value="1"/>
</dbReference>
<name>A0A6J8F2X1_MYTCO</name>
<proteinExistence type="predicted"/>
<dbReference type="InterPro" id="IPR016054">
    <property type="entry name" value="LY6_UPA_recep-like"/>
</dbReference>
<feature type="signal peptide" evidence="1">
    <location>
        <begin position="1"/>
        <end position="24"/>
    </location>
</feature>
<evidence type="ECO:0000256" key="1">
    <source>
        <dbReference type="SAM" id="SignalP"/>
    </source>
</evidence>
<evidence type="ECO:0000259" key="2">
    <source>
        <dbReference type="Pfam" id="PF00021"/>
    </source>
</evidence>
<dbReference type="Pfam" id="PF00021">
    <property type="entry name" value="UPAR_LY6"/>
    <property type="match status" value="1"/>
</dbReference>
<protein>
    <recommendedName>
        <fullName evidence="2">UPAR/Ly6 domain-containing protein</fullName>
    </recommendedName>
</protein>
<keyword evidence="1" id="KW-0732">Signal</keyword>
<dbReference type="InterPro" id="IPR045860">
    <property type="entry name" value="Snake_toxin-like_sf"/>
</dbReference>
<reference evidence="3 4" key="1">
    <citation type="submission" date="2020-06" db="EMBL/GenBank/DDBJ databases">
        <authorList>
            <person name="Li R."/>
            <person name="Bekaert M."/>
        </authorList>
    </citation>
    <scope>NUCLEOTIDE SEQUENCE [LARGE SCALE GENOMIC DNA]</scope>
    <source>
        <strain evidence="4">wild</strain>
    </source>
</reference>
<evidence type="ECO:0000313" key="4">
    <source>
        <dbReference type="Proteomes" id="UP000507470"/>
    </source>
</evidence>
<keyword evidence="4" id="KW-1185">Reference proteome</keyword>
<dbReference type="AlphaFoldDB" id="A0A6J8F2X1"/>
<sequence>MIHVFLNCANGVVECVILLKYCTAVKCYECHEVDEPRLCTNVTQCPDMDHYCFTTRSFADNFKKIYKLGCAPKSICNENFGSPGKRDLRVDAVCCPYDQCNNRFPEEIQGSSYTSSTKGNKRKFYQNKIKDVIKDVIGTHLGDSNRTHDQTGSDICLFEQIITCGDW</sequence>
<dbReference type="Proteomes" id="UP000507470">
    <property type="component" value="Unassembled WGS sequence"/>
</dbReference>
<dbReference type="OrthoDB" id="6100031at2759"/>
<feature type="domain" description="UPAR/Ly6" evidence="2">
    <location>
        <begin position="24"/>
        <end position="102"/>
    </location>
</feature>
<dbReference type="Gene3D" id="2.10.60.10">
    <property type="entry name" value="CD59"/>
    <property type="match status" value="1"/>
</dbReference>
<gene>
    <name evidence="3" type="ORF">MCOR_57847</name>
</gene>
<evidence type="ECO:0000313" key="3">
    <source>
        <dbReference type="EMBL" id="CAC5426106.1"/>
    </source>
</evidence>
<feature type="chain" id="PRO_5026722345" description="UPAR/Ly6 domain-containing protein" evidence="1">
    <location>
        <begin position="25"/>
        <end position="167"/>
    </location>
</feature>
<organism evidence="3 4">
    <name type="scientific">Mytilus coruscus</name>
    <name type="common">Sea mussel</name>
    <dbReference type="NCBI Taxonomy" id="42192"/>
    <lineage>
        <taxon>Eukaryota</taxon>
        <taxon>Metazoa</taxon>
        <taxon>Spiralia</taxon>
        <taxon>Lophotrochozoa</taxon>
        <taxon>Mollusca</taxon>
        <taxon>Bivalvia</taxon>
        <taxon>Autobranchia</taxon>
        <taxon>Pteriomorphia</taxon>
        <taxon>Mytilida</taxon>
        <taxon>Mytiloidea</taxon>
        <taxon>Mytilidae</taxon>
        <taxon>Mytilinae</taxon>
        <taxon>Mytilus</taxon>
    </lineage>
</organism>
<dbReference type="EMBL" id="CACVKT020010359">
    <property type="protein sequence ID" value="CAC5426106.1"/>
    <property type="molecule type" value="Genomic_DNA"/>
</dbReference>
<accession>A0A6J8F2X1</accession>
<dbReference type="SUPFAM" id="SSF57302">
    <property type="entry name" value="Snake toxin-like"/>
    <property type="match status" value="1"/>
</dbReference>